<keyword evidence="4" id="KW-0808">Transferase</keyword>
<evidence type="ECO:0000256" key="4">
    <source>
        <dbReference type="ARBA" id="ARBA00022679"/>
    </source>
</evidence>
<dbReference type="SMART" id="SM00387">
    <property type="entry name" value="HATPase_c"/>
    <property type="match status" value="1"/>
</dbReference>
<dbReference type="Gene3D" id="3.30.565.10">
    <property type="entry name" value="Histidine kinase-like ATPase, C-terminal domain"/>
    <property type="match status" value="1"/>
</dbReference>
<dbReference type="EMBL" id="QNRR01000020">
    <property type="protein sequence ID" value="RBP35645.1"/>
    <property type="molecule type" value="Genomic_DNA"/>
</dbReference>
<evidence type="ECO:0000313" key="7">
    <source>
        <dbReference type="EMBL" id="RBP35645.1"/>
    </source>
</evidence>
<keyword evidence="3" id="KW-0597">Phosphoprotein</keyword>
<dbReference type="GO" id="GO:0009927">
    <property type="term" value="F:histidine phosphotransfer kinase activity"/>
    <property type="evidence" value="ECO:0007669"/>
    <property type="project" value="TreeGrafter"/>
</dbReference>
<dbReference type="SUPFAM" id="SSF47384">
    <property type="entry name" value="Homodimeric domain of signal transducing histidine kinase"/>
    <property type="match status" value="1"/>
</dbReference>
<dbReference type="PANTHER" id="PTHR43047">
    <property type="entry name" value="TWO-COMPONENT HISTIDINE PROTEIN KINASE"/>
    <property type="match status" value="1"/>
</dbReference>
<dbReference type="PANTHER" id="PTHR43047:SF72">
    <property type="entry name" value="OSMOSENSING HISTIDINE PROTEIN KINASE SLN1"/>
    <property type="match status" value="1"/>
</dbReference>
<evidence type="ECO:0000256" key="3">
    <source>
        <dbReference type="ARBA" id="ARBA00022553"/>
    </source>
</evidence>
<keyword evidence="5" id="KW-0418">Kinase</keyword>
<dbReference type="PROSITE" id="PS50109">
    <property type="entry name" value="HIS_KIN"/>
    <property type="match status" value="1"/>
</dbReference>
<gene>
    <name evidence="7" type="ORF">DES53_12013</name>
</gene>
<dbReference type="InterPro" id="IPR003594">
    <property type="entry name" value="HATPase_dom"/>
</dbReference>
<protein>
    <recommendedName>
        <fullName evidence="2">histidine kinase</fullName>
        <ecNumber evidence="2">2.7.13.3</ecNumber>
    </recommendedName>
</protein>
<reference evidence="7 8" key="1">
    <citation type="submission" date="2018-06" db="EMBL/GenBank/DDBJ databases">
        <title>Genomic Encyclopedia of Type Strains, Phase IV (KMG-IV): sequencing the most valuable type-strain genomes for metagenomic binning, comparative biology and taxonomic classification.</title>
        <authorList>
            <person name="Goeker M."/>
        </authorList>
    </citation>
    <scope>NUCLEOTIDE SEQUENCE [LARGE SCALE GENOMIC DNA]</scope>
    <source>
        <strain evidence="7 8">DSM 25532</strain>
    </source>
</reference>
<dbReference type="CDD" id="cd00082">
    <property type="entry name" value="HisKA"/>
    <property type="match status" value="1"/>
</dbReference>
<evidence type="ECO:0000259" key="6">
    <source>
        <dbReference type="PROSITE" id="PS50109"/>
    </source>
</evidence>
<dbReference type="SUPFAM" id="SSF55874">
    <property type="entry name" value="ATPase domain of HSP90 chaperone/DNA topoisomerase II/histidine kinase"/>
    <property type="match status" value="1"/>
</dbReference>
<dbReference type="InterPro" id="IPR003661">
    <property type="entry name" value="HisK_dim/P_dom"/>
</dbReference>
<comment type="catalytic activity">
    <reaction evidence="1">
        <text>ATP + protein L-histidine = ADP + protein N-phospho-L-histidine.</text>
        <dbReference type="EC" id="2.7.13.3"/>
    </reaction>
</comment>
<keyword evidence="8" id="KW-1185">Reference proteome</keyword>
<dbReference type="RefSeq" id="WP_113962195.1">
    <property type="nucleotide sequence ID" value="NZ_QNRR01000020.1"/>
</dbReference>
<dbReference type="OrthoDB" id="568844at2"/>
<dbReference type="InterPro" id="IPR036097">
    <property type="entry name" value="HisK_dim/P_sf"/>
</dbReference>
<dbReference type="InterPro" id="IPR004358">
    <property type="entry name" value="Sig_transdc_His_kin-like_C"/>
</dbReference>
<organism evidence="7 8">
    <name type="scientific">Roseimicrobium gellanilyticum</name>
    <dbReference type="NCBI Taxonomy" id="748857"/>
    <lineage>
        <taxon>Bacteria</taxon>
        <taxon>Pseudomonadati</taxon>
        <taxon>Verrucomicrobiota</taxon>
        <taxon>Verrucomicrobiia</taxon>
        <taxon>Verrucomicrobiales</taxon>
        <taxon>Verrucomicrobiaceae</taxon>
        <taxon>Roseimicrobium</taxon>
    </lineage>
</organism>
<dbReference type="InterPro" id="IPR036890">
    <property type="entry name" value="HATPase_C_sf"/>
</dbReference>
<dbReference type="EC" id="2.7.13.3" evidence="2"/>
<sequence length="379" mass="42198">MFKPHYTEFGDLLAKNSDRVVEMWMEKVKADPRLTAADALSDPQLKDHVPKLLDSLIQSLRYGSTGNGDEAKLNANKHGEQRWQQHYRLRELLLEMFWLRAVLFREAREFASAQENQLLIYAEACEAIDKFLNEVESHSVVQYVESNKAALHKANEETLRIIRIVSHELRNMLNSVGLASGLLDVGDQDSIEHMQRSLSLNTAHMTAILDDLLDLSNILSGSTAIKSTPFDLSSLLQFLSVSFARMAESKGLVFTMTVDPLLGTICSDELKIRQIIENLVNNAVKYTFTGHVVLRCDALGDHGMAIIVEDTGVGIAAADRELVFSEHYRVKQESPLRGSGLGLWIVARLVDLLHGSIELRSEADKGSVFKVVLPGSDAS</sequence>
<dbReference type="GO" id="GO:0000155">
    <property type="term" value="F:phosphorelay sensor kinase activity"/>
    <property type="evidence" value="ECO:0007669"/>
    <property type="project" value="InterPro"/>
</dbReference>
<dbReference type="Gene3D" id="1.10.287.130">
    <property type="match status" value="1"/>
</dbReference>
<dbReference type="PRINTS" id="PR00344">
    <property type="entry name" value="BCTRLSENSOR"/>
</dbReference>
<evidence type="ECO:0000256" key="1">
    <source>
        <dbReference type="ARBA" id="ARBA00000085"/>
    </source>
</evidence>
<dbReference type="InterPro" id="IPR005467">
    <property type="entry name" value="His_kinase_dom"/>
</dbReference>
<evidence type="ECO:0000313" key="8">
    <source>
        <dbReference type="Proteomes" id="UP000253426"/>
    </source>
</evidence>
<proteinExistence type="predicted"/>
<feature type="domain" description="Histidine kinase" evidence="6">
    <location>
        <begin position="164"/>
        <end position="377"/>
    </location>
</feature>
<accession>A0A366H3J6</accession>
<dbReference type="Proteomes" id="UP000253426">
    <property type="component" value="Unassembled WGS sequence"/>
</dbReference>
<dbReference type="GO" id="GO:0005886">
    <property type="term" value="C:plasma membrane"/>
    <property type="evidence" value="ECO:0007669"/>
    <property type="project" value="TreeGrafter"/>
</dbReference>
<comment type="caution">
    <text evidence="7">The sequence shown here is derived from an EMBL/GenBank/DDBJ whole genome shotgun (WGS) entry which is preliminary data.</text>
</comment>
<dbReference type="InterPro" id="IPR025751">
    <property type="entry name" value="RsbRD_N_dom"/>
</dbReference>
<dbReference type="Pfam" id="PF02518">
    <property type="entry name" value="HATPase_c"/>
    <property type="match status" value="1"/>
</dbReference>
<name>A0A366H3J6_9BACT</name>
<dbReference type="Pfam" id="PF14361">
    <property type="entry name" value="RsbRD_N"/>
    <property type="match status" value="1"/>
</dbReference>
<dbReference type="AlphaFoldDB" id="A0A366H3J6"/>
<evidence type="ECO:0000256" key="2">
    <source>
        <dbReference type="ARBA" id="ARBA00012438"/>
    </source>
</evidence>
<evidence type="ECO:0000256" key="5">
    <source>
        <dbReference type="ARBA" id="ARBA00022777"/>
    </source>
</evidence>